<feature type="coiled-coil region" evidence="1">
    <location>
        <begin position="108"/>
        <end position="169"/>
    </location>
</feature>
<gene>
    <name evidence="3" type="ORF">GYMLUDRAFT_247548</name>
</gene>
<dbReference type="HOGENOM" id="CLU_662318_0_0_1"/>
<name>A0A0D0CNC4_9AGAR</name>
<dbReference type="AlphaFoldDB" id="A0A0D0CNC4"/>
<keyword evidence="1" id="KW-0175">Coiled coil</keyword>
<sequence length="415" mass="47029">MVKFDLPSKSVYRRRSLPHVQLFQNPRQHSLPRDEEPAQNSAAPMPSQSLPQLAERLSAVVKGTQIGDEESNALLDELDPREQLEALIGNPADRDLLKLFGQVKQWNIDQVSDALEVYREEMQAIANSIEKITSEFHATSNQERLDNLSQEVENKIKYFNTELQTLQEMSERKFHNVDLEKNVYWQTTQCLDNLWTIALKALTQGGIDSTVKEITEVLEGLVMVSTSQNFNMLSSLSDSIKWMIDGMYVSNQHECTMENPEVTQLHQSGSECHDIPDKRSPRHEGMLGSSSALPLVFPISHRSINDASQDNKQYFIESDIIDANEGRSVTQPTLAEPCVLESTDSRSSECLECFVDPFSPLPSLENEIKTMTAMTANVEYSQAEEHDIAGYLNHITEEDQTLLQLSKLWFAPSYF</sequence>
<protein>
    <submittedName>
        <fullName evidence="3">Uncharacterized protein</fullName>
    </submittedName>
</protein>
<evidence type="ECO:0000313" key="3">
    <source>
        <dbReference type="EMBL" id="KIK56768.1"/>
    </source>
</evidence>
<reference evidence="3 4" key="1">
    <citation type="submission" date="2014-04" db="EMBL/GenBank/DDBJ databases">
        <title>Evolutionary Origins and Diversification of the Mycorrhizal Mutualists.</title>
        <authorList>
            <consortium name="DOE Joint Genome Institute"/>
            <consortium name="Mycorrhizal Genomics Consortium"/>
            <person name="Kohler A."/>
            <person name="Kuo A."/>
            <person name="Nagy L.G."/>
            <person name="Floudas D."/>
            <person name="Copeland A."/>
            <person name="Barry K.W."/>
            <person name="Cichocki N."/>
            <person name="Veneault-Fourrey C."/>
            <person name="LaButti K."/>
            <person name="Lindquist E.A."/>
            <person name="Lipzen A."/>
            <person name="Lundell T."/>
            <person name="Morin E."/>
            <person name="Murat C."/>
            <person name="Riley R."/>
            <person name="Ohm R."/>
            <person name="Sun H."/>
            <person name="Tunlid A."/>
            <person name="Henrissat B."/>
            <person name="Grigoriev I.V."/>
            <person name="Hibbett D.S."/>
            <person name="Martin F."/>
        </authorList>
    </citation>
    <scope>NUCLEOTIDE SEQUENCE [LARGE SCALE GENOMIC DNA]</scope>
    <source>
        <strain evidence="3 4">FD-317 M1</strain>
    </source>
</reference>
<evidence type="ECO:0000313" key="4">
    <source>
        <dbReference type="Proteomes" id="UP000053593"/>
    </source>
</evidence>
<proteinExistence type="predicted"/>
<dbReference type="EMBL" id="KN834795">
    <property type="protein sequence ID" value="KIK56768.1"/>
    <property type="molecule type" value="Genomic_DNA"/>
</dbReference>
<feature type="compositionally biased region" description="Polar residues" evidence="2">
    <location>
        <begin position="38"/>
        <end position="48"/>
    </location>
</feature>
<accession>A0A0D0CNC4</accession>
<organism evidence="3 4">
    <name type="scientific">Collybiopsis luxurians FD-317 M1</name>
    <dbReference type="NCBI Taxonomy" id="944289"/>
    <lineage>
        <taxon>Eukaryota</taxon>
        <taxon>Fungi</taxon>
        <taxon>Dikarya</taxon>
        <taxon>Basidiomycota</taxon>
        <taxon>Agaricomycotina</taxon>
        <taxon>Agaricomycetes</taxon>
        <taxon>Agaricomycetidae</taxon>
        <taxon>Agaricales</taxon>
        <taxon>Marasmiineae</taxon>
        <taxon>Omphalotaceae</taxon>
        <taxon>Collybiopsis</taxon>
        <taxon>Collybiopsis luxurians</taxon>
    </lineage>
</organism>
<evidence type="ECO:0000256" key="2">
    <source>
        <dbReference type="SAM" id="MobiDB-lite"/>
    </source>
</evidence>
<feature type="region of interest" description="Disordered" evidence="2">
    <location>
        <begin position="17"/>
        <end position="48"/>
    </location>
</feature>
<dbReference type="Proteomes" id="UP000053593">
    <property type="component" value="Unassembled WGS sequence"/>
</dbReference>
<evidence type="ECO:0000256" key="1">
    <source>
        <dbReference type="SAM" id="Coils"/>
    </source>
</evidence>
<keyword evidence="4" id="KW-1185">Reference proteome</keyword>